<comment type="caution">
    <text evidence="1">The sequence shown here is derived from an EMBL/GenBank/DDBJ whole genome shotgun (WGS) entry which is preliminary data.</text>
</comment>
<dbReference type="AlphaFoldDB" id="A0A512L6Q6"/>
<evidence type="ECO:0000313" key="2">
    <source>
        <dbReference type="Proteomes" id="UP000321337"/>
    </source>
</evidence>
<dbReference type="InterPro" id="IPR007711">
    <property type="entry name" value="HigB-1"/>
</dbReference>
<dbReference type="Gene3D" id="3.30.2310.20">
    <property type="entry name" value="RelE-like"/>
    <property type="match status" value="1"/>
</dbReference>
<gene>
    <name evidence="1" type="ORF">TPL01_12970</name>
</gene>
<dbReference type="OrthoDB" id="9801102at2"/>
<dbReference type="Pfam" id="PF05015">
    <property type="entry name" value="HigB-like_toxin"/>
    <property type="match status" value="1"/>
</dbReference>
<name>A0A512L6Q6_9PROT</name>
<protein>
    <submittedName>
        <fullName evidence="1">Killer protein</fullName>
    </submittedName>
</protein>
<organism evidence="1 2">
    <name type="scientific">Sulfuriferula plumbiphila</name>
    <dbReference type="NCBI Taxonomy" id="171865"/>
    <lineage>
        <taxon>Bacteria</taxon>
        <taxon>Pseudomonadati</taxon>
        <taxon>Pseudomonadota</taxon>
        <taxon>Betaproteobacteria</taxon>
        <taxon>Nitrosomonadales</taxon>
        <taxon>Sulfuricellaceae</taxon>
        <taxon>Sulfuriferula</taxon>
    </lineage>
</organism>
<dbReference type="Proteomes" id="UP000321337">
    <property type="component" value="Unassembled WGS sequence"/>
</dbReference>
<accession>A0A512L6Q6</accession>
<evidence type="ECO:0000313" key="1">
    <source>
        <dbReference type="EMBL" id="GEP30159.1"/>
    </source>
</evidence>
<dbReference type="SUPFAM" id="SSF143011">
    <property type="entry name" value="RelE-like"/>
    <property type="match status" value="1"/>
</dbReference>
<keyword evidence="2" id="KW-1185">Reference proteome</keyword>
<reference evidence="1 2" key="1">
    <citation type="submission" date="2019-07" db="EMBL/GenBank/DDBJ databases">
        <title>Whole genome shotgun sequence of Thiobacillus plumbophilus NBRC 107929.</title>
        <authorList>
            <person name="Hosoyama A."/>
            <person name="Uohara A."/>
            <person name="Ohji S."/>
            <person name="Ichikawa N."/>
        </authorList>
    </citation>
    <scope>NUCLEOTIDE SEQUENCE [LARGE SCALE GENOMIC DNA]</scope>
    <source>
        <strain evidence="1 2">NBRC 107929</strain>
    </source>
</reference>
<dbReference type="RefSeq" id="WP_147071947.1">
    <property type="nucleotide sequence ID" value="NZ_AP021884.1"/>
</dbReference>
<dbReference type="PANTHER" id="PTHR40266">
    <property type="entry name" value="TOXIN HIGB-1"/>
    <property type="match status" value="1"/>
</dbReference>
<proteinExistence type="predicted"/>
<dbReference type="PANTHER" id="PTHR40266:SF2">
    <property type="entry name" value="TOXIN HIGB-1"/>
    <property type="match status" value="1"/>
</dbReference>
<dbReference type="EMBL" id="BKAD01000011">
    <property type="protein sequence ID" value="GEP30159.1"/>
    <property type="molecule type" value="Genomic_DNA"/>
</dbReference>
<sequence length="92" mass="10785">MIQSFKCADTLALFAGSPTPRCVNIKTVAERKLQMLHRATRIDDLRIPPQNRLEKLKDNRKGAWSIRINDQWRVCFRYEEGNALDVEIVDYH</sequence>
<dbReference type="InterPro" id="IPR035093">
    <property type="entry name" value="RelE/ParE_toxin_dom_sf"/>
</dbReference>